<sequence>MTLSLKIRARPSKQTHQLTNLSQSLPGTG</sequence>
<protein>
    <submittedName>
        <fullName evidence="2">Uncharacterized protein</fullName>
    </submittedName>
</protein>
<evidence type="ECO:0000256" key="1">
    <source>
        <dbReference type="SAM" id="MobiDB-lite"/>
    </source>
</evidence>
<proteinExistence type="predicted"/>
<feature type="compositionally biased region" description="Polar residues" evidence="1">
    <location>
        <begin position="14"/>
        <end position="29"/>
    </location>
</feature>
<reference evidence="2" key="2">
    <citation type="journal article" date="2015" name="Data Brief">
        <title>Shoot transcriptome of the giant reed, Arundo donax.</title>
        <authorList>
            <person name="Barrero R.A."/>
            <person name="Guerrero F.D."/>
            <person name="Moolhuijzen P."/>
            <person name="Goolsby J.A."/>
            <person name="Tidwell J."/>
            <person name="Bellgard S.E."/>
            <person name="Bellgard M.I."/>
        </authorList>
    </citation>
    <scope>NUCLEOTIDE SEQUENCE</scope>
    <source>
        <tissue evidence="2">Shoot tissue taken approximately 20 cm above the soil surface</tissue>
    </source>
</reference>
<feature type="region of interest" description="Disordered" evidence="1">
    <location>
        <begin position="1"/>
        <end position="29"/>
    </location>
</feature>
<accession>A0A0A9ATD7</accession>
<organism evidence="2">
    <name type="scientific">Arundo donax</name>
    <name type="common">Giant reed</name>
    <name type="synonym">Donax arundinaceus</name>
    <dbReference type="NCBI Taxonomy" id="35708"/>
    <lineage>
        <taxon>Eukaryota</taxon>
        <taxon>Viridiplantae</taxon>
        <taxon>Streptophyta</taxon>
        <taxon>Embryophyta</taxon>
        <taxon>Tracheophyta</taxon>
        <taxon>Spermatophyta</taxon>
        <taxon>Magnoliopsida</taxon>
        <taxon>Liliopsida</taxon>
        <taxon>Poales</taxon>
        <taxon>Poaceae</taxon>
        <taxon>PACMAD clade</taxon>
        <taxon>Arundinoideae</taxon>
        <taxon>Arundineae</taxon>
        <taxon>Arundo</taxon>
    </lineage>
</organism>
<dbReference type="EMBL" id="GBRH01242886">
    <property type="protein sequence ID" value="JAD55009.1"/>
    <property type="molecule type" value="Transcribed_RNA"/>
</dbReference>
<name>A0A0A9ATD7_ARUDO</name>
<dbReference type="AlphaFoldDB" id="A0A0A9ATD7"/>
<reference evidence="2" key="1">
    <citation type="submission" date="2014-09" db="EMBL/GenBank/DDBJ databases">
        <authorList>
            <person name="Magalhaes I.L.F."/>
            <person name="Oliveira U."/>
            <person name="Santos F.R."/>
            <person name="Vidigal T.H.D.A."/>
            <person name="Brescovit A.D."/>
            <person name="Santos A.J."/>
        </authorList>
    </citation>
    <scope>NUCLEOTIDE SEQUENCE</scope>
    <source>
        <tissue evidence="2">Shoot tissue taken approximately 20 cm above the soil surface</tissue>
    </source>
</reference>
<evidence type="ECO:0000313" key="2">
    <source>
        <dbReference type="EMBL" id="JAD55009.1"/>
    </source>
</evidence>